<dbReference type="GO" id="GO:0005813">
    <property type="term" value="C:centrosome"/>
    <property type="evidence" value="ECO:0007669"/>
    <property type="project" value="TreeGrafter"/>
</dbReference>
<dbReference type="GO" id="GO:0000132">
    <property type="term" value="P:establishment of mitotic spindle orientation"/>
    <property type="evidence" value="ECO:0007669"/>
    <property type="project" value="TreeGrafter"/>
</dbReference>
<evidence type="ECO:0000256" key="5">
    <source>
        <dbReference type="SAM" id="MobiDB-lite"/>
    </source>
</evidence>
<feature type="non-terminal residue" evidence="7">
    <location>
        <position position="299"/>
    </location>
</feature>
<dbReference type="GO" id="GO:0005737">
    <property type="term" value="C:cytoplasm"/>
    <property type="evidence" value="ECO:0007669"/>
    <property type="project" value="UniProtKB-SubCell"/>
</dbReference>
<dbReference type="Pfam" id="PF21670">
    <property type="entry name" value="HOOK_N_NuMA"/>
    <property type="match status" value="1"/>
</dbReference>
<gene>
    <name evidence="7" type="primary">Numa1</name>
    <name evidence="7" type="ORF">NICCHL_R09712</name>
</gene>
<dbReference type="CDD" id="cd22224">
    <property type="entry name" value="HkD_NuMA"/>
    <property type="match status" value="1"/>
</dbReference>
<dbReference type="SMR" id="A0A852HQQ3"/>
<feature type="domain" description="Nuclear mitotic apparatus protein 1 N-terminal hook" evidence="6">
    <location>
        <begin position="6"/>
        <end position="153"/>
    </location>
</feature>
<dbReference type="AlphaFoldDB" id="A0A852HQQ3"/>
<dbReference type="PANTHER" id="PTHR18902:SF24">
    <property type="entry name" value="NUCLEAR MITOTIC APPARATUS PROTEIN 1"/>
    <property type="match status" value="1"/>
</dbReference>
<dbReference type="OrthoDB" id="2436455at2759"/>
<proteinExistence type="predicted"/>
<evidence type="ECO:0000313" key="8">
    <source>
        <dbReference type="Proteomes" id="UP000653383"/>
    </source>
</evidence>
<feature type="compositionally biased region" description="Low complexity" evidence="5">
    <location>
        <begin position="210"/>
        <end position="219"/>
    </location>
</feature>
<evidence type="ECO:0000256" key="4">
    <source>
        <dbReference type="ARBA" id="ARBA00023054"/>
    </source>
</evidence>
<dbReference type="EMBL" id="WAAE01011051">
    <property type="protein sequence ID" value="NXX29538.1"/>
    <property type="molecule type" value="Genomic_DNA"/>
</dbReference>
<sequence>MSLHSARVAALLAWVNSTKVCPDPLNNLSQLQDCSVFVRIIHKIHGSKEGESVLEQPLPERISFIHGFLQKHYRHKLAAENLVSAQKLLDGEELALAKVAVLLLYHTSMSSKNPGDWNEFDYKTQVELASILKFVLDNEECLNENLEPFLQRKAEPSSSSVSSSGFEEHSPLSSLPHKREVRFLELQRIATFPSTRYVPGKEMRRGGSGLPSAPSSPMGDIMQTPQFQLRRLKEQLAFERENREELEVEVAENQKLVMEKDAQITTMQQRIERLAKLNEKQAEDQLEPKEMEELREKNE</sequence>
<dbReference type="PANTHER" id="PTHR18902">
    <property type="entry name" value="NUCLEAR MITOTIC APPARATUS PROTEIN 1-RELATED"/>
    <property type="match status" value="1"/>
</dbReference>
<feature type="region of interest" description="Disordered" evidence="5">
    <location>
        <begin position="279"/>
        <end position="299"/>
    </location>
</feature>
<organism evidence="7 8">
    <name type="scientific">Nicator chloris</name>
    <dbReference type="NCBI Taxonomy" id="237433"/>
    <lineage>
        <taxon>Eukaryota</taxon>
        <taxon>Metazoa</taxon>
        <taxon>Chordata</taxon>
        <taxon>Craniata</taxon>
        <taxon>Vertebrata</taxon>
        <taxon>Euteleostomi</taxon>
        <taxon>Archelosauria</taxon>
        <taxon>Archosauria</taxon>
        <taxon>Dinosauria</taxon>
        <taxon>Saurischia</taxon>
        <taxon>Theropoda</taxon>
        <taxon>Coelurosauria</taxon>
        <taxon>Aves</taxon>
        <taxon>Neognathae</taxon>
        <taxon>Neoaves</taxon>
        <taxon>Telluraves</taxon>
        <taxon>Australaves</taxon>
        <taxon>Passeriformes</taxon>
        <taxon>Sylvioidea</taxon>
        <taxon>Pycnonotidae</taxon>
        <taxon>Nicator</taxon>
    </lineage>
</organism>
<dbReference type="GO" id="GO:0008017">
    <property type="term" value="F:microtubule binding"/>
    <property type="evidence" value="ECO:0007669"/>
    <property type="project" value="TreeGrafter"/>
</dbReference>
<evidence type="ECO:0000256" key="3">
    <source>
        <dbReference type="ARBA" id="ARBA00022553"/>
    </source>
</evidence>
<dbReference type="SUPFAM" id="SSF116907">
    <property type="entry name" value="Hook domain"/>
    <property type="match status" value="1"/>
</dbReference>
<keyword evidence="8" id="KW-1185">Reference proteome</keyword>
<keyword evidence="3" id="KW-0597">Phosphoprotein</keyword>
<protein>
    <submittedName>
        <fullName evidence="7">NUMA1 protein</fullName>
    </submittedName>
</protein>
<feature type="non-terminal residue" evidence="7">
    <location>
        <position position="1"/>
    </location>
</feature>
<evidence type="ECO:0000313" key="7">
    <source>
        <dbReference type="EMBL" id="NXX29538.1"/>
    </source>
</evidence>
<accession>A0A852HQQ3</accession>
<dbReference type="GO" id="GO:0005876">
    <property type="term" value="C:spindle microtubule"/>
    <property type="evidence" value="ECO:0007669"/>
    <property type="project" value="TreeGrafter"/>
</dbReference>
<dbReference type="InterPro" id="IPR048724">
    <property type="entry name" value="NuMA_N_HOOK"/>
</dbReference>
<dbReference type="Proteomes" id="UP000653383">
    <property type="component" value="Unassembled WGS sequence"/>
</dbReference>
<evidence type="ECO:0000256" key="1">
    <source>
        <dbReference type="ARBA" id="ARBA00004496"/>
    </source>
</evidence>
<name>A0A852HQQ3_9PASS</name>
<reference evidence="7" key="1">
    <citation type="submission" date="2020-02" db="EMBL/GenBank/DDBJ databases">
        <title>Bird 10,000 Genomes (B10K) Project - Family phase.</title>
        <authorList>
            <person name="Zhang G."/>
        </authorList>
    </citation>
    <scope>NUCLEOTIDE SEQUENCE</scope>
    <source>
        <strain evidence="7">B10K-DU-002-40</strain>
        <tissue evidence="7">Muscle</tissue>
    </source>
</reference>
<feature type="region of interest" description="Disordered" evidence="5">
    <location>
        <begin position="153"/>
        <end position="173"/>
    </location>
</feature>
<dbReference type="InterPro" id="IPR051841">
    <property type="entry name" value="MT-Golgi_org_protein"/>
</dbReference>
<comment type="subcellular location">
    <subcellularLocation>
        <location evidence="1">Cytoplasm</location>
    </subcellularLocation>
</comment>
<dbReference type="GO" id="GO:0000922">
    <property type="term" value="C:spindle pole"/>
    <property type="evidence" value="ECO:0007669"/>
    <property type="project" value="TreeGrafter"/>
</dbReference>
<keyword evidence="2" id="KW-0963">Cytoplasm</keyword>
<keyword evidence="4" id="KW-0175">Coiled coil</keyword>
<evidence type="ECO:0000256" key="2">
    <source>
        <dbReference type="ARBA" id="ARBA00022490"/>
    </source>
</evidence>
<comment type="caution">
    <text evidence="7">The sequence shown here is derived from an EMBL/GenBank/DDBJ whole genome shotgun (WGS) entry which is preliminary data.</text>
</comment>
<feature type="region of interest" description="Disordered" evidence="5">
    <location>
        <begin position="198"/>
        <end position="220"/>
    </location>
</feature>
<evidence type="ECO:0000259" key="6">
    <source>
        <dbReference type="Pfam" id="PF21670"/>
    </source>
</evidence>